<protein>
    <submittedName>
        <fullName evidence="2">Uncharacterized protein</fullName>
    </submittedName>
</protein>
<evidence type="ECO:0000313" key="2">
    <source>
        <dbReference type="EMBL" id="KAA1080863.1"/>
    </source>
</evidence>
<dbReference type="EMBL" id="VSWC01000131">
    <property type="protein sequence ID" value="KAA1080863.1"/>
    <property type="molecule type" value="Genomic_DNA"/>
</dbReference>
<proteinExistence type="predicted"/>
<reference evidence="2 3" key="1">
    <citation type="submission" date="2019-05" db="EMBL/GenBank/DDBJ databases">
        <title>Emergence of the Ug99 lineage of the wheat stem rust pathogen through somatic hybridization.</title>
        <authorList>
            <person name="Li F."/>
            <person name="Upadhyaya N.M."/>
            <person name="Sperschneider J."/>
            <person name="Matny O."/>
            <person name="Nguyen-Phuc H."/>
            <person name="Mago R."/>
            <person name="Raley C."/>
            <person name="Miller M.E."/>
            <person name="Silverstein K.A.T."/>
            <person name="Henningsen E."/>
            <person name="Hirsch C.D."/>
            <person name="Visser B."/>
            <person name="Pretorius Z.A."/>
            <person name="Steffenson B.J."/>
            <person name="Schwessinger B."/>
            <person name="Dodds P.N."/>
            <person name="Figueroa M."/>
        </authorList>
    </citation>
    <scope>NUCLEOTIDE SEQUENCE [LARGE SCALE GENOMIC DNA]</scope>
    <source>
        <strain evidence="2">21-0</strain>
    </source>
</reference>
<evidence type="ECO:0000313" key="3">
    <source>
        <dbReference type="Proteomes" id="UP000324748"/>
    </source>
</evidence>
<sequence>MINVGTQLKDFNFLNHPFGSHVRRSVPRGGRIALRCAQLGASRISILHAHLSPILTFVLFPSFLLRTIKTIRET</sequence>
<organism evidence="2 3">
    <name type="scientific">Puccinia graminis f. sp. tritici</name>
    <dbReference type="NCBI Taxonomy" id="56615"/>
    <lineage>
        <taxon>Eukaryota</taxon>
        <taxon>Fungi</taxon>
        <taxon>Dikarya</taxon>
        <taxon>Basidiomycota</taxon>
        <taxon>Pucciniomycotina</taxon>
        <taxon>Pucciniomycetes</taxon>
        <taxon>Pucciniales</taxon>
        <taxon>Pucciniaceae</taxon>
        <taxon>Puccinia</taxon>
    </lineage>
</organism>
<keyword evidence="1" id="KW-0812">Transmembrane</keyword>
<feature type="transmembrane region" description="Helical" evidence="1">
    <location>
        <begin position="44"/>
        <end position="65"/>
    </location>
</feature>
<accession>A0A5B0MWV9</accession>
<keyword evidence="1" id="KW-0472">Membrane</keyword>
<comment type="caution">
    <text evidence="2">The sequence shown here is derived from an EMBL/GenBank/DDBJ whole genome shotgun (WGS) entry which is preliminary data.</text>
</comment>
<gene>
    <name evidence="2" type="ORF">PGT21_024045</name>
</gene>
<keyword evidence="3" id="KW-1185">Reference proteome</keyword>
<dbReference type="AlphaFoldDB" id="A0A5B0MWV9"/>
<keyword evidence="1" id="KW-1133">Transmembrane helix</keyword>
<name>A0A5B0MWV9_PUCGR</name>
<dbReference type="Proteomes" id="UP000324748">
    <property type="component" value="Unassembled WGS sequence"/>
</dbReference>
<evidence type="ECO:0000256" key="1">
    <source>
        <dbReference type="SAM" id="Phobius"/>
    </source>
</evidence>